<dbReference type="AlphaFoldDB" id="A0A2U1KU97"/>
<dbReference type="PROSITE" id="PS51352">
    <property type="entry name" value="THIOREDOXIN_2"/>
    <property type="match status" value="1"/>
</dbReference>
<keyword evidence="4" id="KW-0411">Iron-sulfur</keyword>
<dbReference type="OrthoDB" id="415696at2759"/>
<dbReference type="Pfam" id="PF00085">
    <property type="entry name" value="Thioredoxin"/>
    <property type="match status" value="1"/>
</dbReference>
<dbReference type="FunFam" id="3.40.30.10:FF:000092">
    <property type="entry name" value="Monothiol glutaredoxin"/>
    <property type="match status" value="1"/>
</dbReference>
<sequence length="488" mass="53382">MGGVKDIKSKQELDNLVKDGSAVMVHFWASWCDASKHMDQVFSHLSADFPNAHFLRVEAEEQPEISEAYSVSAVPFFVFIKDGKKVDTLEGAYPAELANKVSKVVGSIHAGEPAAPASLGMAAGPSVLEAIQDLAKINSSSQGNTHPSPPAGVTDLNTRLEKLTHSHPIMLFMKGTPEQPKCGFSKKVVEILKAENVKFGTFDILSDNEVREGLKKFSNWPTYPQLYCKGELLGGSDIIIAMHEGDELKQAFADHGVDDDVSKSAVVEPNGQKAGVTDSAGLSSALSSRLESLINSAPVMLFMKGNPDEPRCGFSRKVVEILREEKVSFKTFDILSDEEVRQGLKVYSNWSSYPQLYIKSELIGGSDIVLEMQKSGELQKILIEKGIISLEERLKKLVNSAPVMLFMKGTPDAPECGFSSKVVNALKEEGIKFGSFDIYSDEEVRQGLKTFSNWPTFPQLYYKGELIGGCDIVLDLKSNDELASTLSE</sequence>
<dbReference type="SUPFAM" id="SSF52833">
    <property type="entry name" value="Thioredoxin-like"/>
    <property type="match status" value="4"/>
</dbReference>
<dbReference type="GO" id="GO:0006879">
    <property type="term" value="P:intracellular iron ion homeostasis"/>
    <property type="evidence" value="ECO:0007669"/>
    <property type="project" value="TreeGrafter"/>
</dbReference>
<dbReference type="InterPro" id="IPR002109">
    <property type="entry name" value="Glutaredoxin"/>
</dbReference>
<dbReference type="Pfam" id="PF00462">
    <property type="entry name" value="Glutaredoxin"/>
    <property type="match status" value="3"/>
</dbReference>
<dbReference type="CDD" id="cd02984">
    <property type="entry name" value="TRX_PICOT"/>
    <property type="match status" value="1"/>
</dbReference>
<proteinExistence type="inferred from homology"/>
<dbReference type="Gene3D" id="3.40.30.10">
    <property type="entry name" value="Glutaredoxin"/>
    <property type="match status" value="4"/>
</dbReference>
<dbReference type="PROSITE" id="PS51354">
    <property type="entry name" value="GLUTAREDOXIN_2"/>
    <property type="match status" value="3"/>
</dbReference>
<dbReference type="GO" id="GO:0051536">
    <property type="term" value="F:iron-sulfur cluster binding"/>
    <property type="evidence" value="ECO:0007669"/>
    <property type="project" value="UniProtKB-KW"/>
</dbReference>
<accession>A0A2U1KU97</accession>
<evidence type="ECO:0000256" key="1">
    <source>
        <dbReference type="ARBA" id="ARBA00008983"/>
    </source>
</evidence>
<dbReference type="EMBL" id="PKPP01013859">
    <property type="protein sequence ID" value="PWA40345.1"/>
    <property type="molecule type" value="Genomic_DNA"/>
</dbReference>
<gene>
    <name evidence="6" type="ORF">CTI12_AA563550</name>
</gene>
<name>A0A2U1KU97_ARTAN</name>
<dbReference type="GO" id="GO:0005634">
    <property type="term" value="C:nucleus"/>
    <property type="evidence" value="ECO:0007669"/>
    <property type="project" value="TreeGrafter"/>
</dbReference>
<evidence type="ECO:0000313" key="7">
    <source>
        <dbReference type="Proteomes" id="UP000245207"/>
    </source>
</evidence>
<dbReference type="NCBIfam" id="TIGR00365">
    <property type="entry name" value="Grx4 family monothiol glutaredoxin"/>
    <property type="match status" value="3"/>
</dbReference>
<protein>
    <submittedName>
        <fullName evidence="6">Thioredoxin family protein</fullName>
    </submittedName>
</protein>
<dbReference type="InterPro" id="IPR033658">
    <property type="entry name" value="GRX_PICOT-like"/>
</dbReference>
<dbReference type="STRING" id="35608.A0A2U1KU97"/>
<keyword evidence="7" id="KW-1185">Reference proteome</keyword>
<evidence type="ECO:0000256" key="4">
    <source>
        <dbReference type="ARBA" id="ARBA00023014"/>
    </source>
</evidence>
<keyword evidence="2" id="KW-0479">Metal-binding</keyword>
<evidence type="ECO:0000256" key="2">
    <source>
        <dbReference type="ARBA" id="ARBA00022723"/>
    </source>
</evidence>
<evidence type="ECO:0000256" key="3">
    <source>
        <dbReference type="ARBA" id="ARBA00023004"/>
    </source>
</evidence>
<evidence type="ECO:0000259" key="5">
    <source>
        <dbReference type="PROSITE" id="PS51352"/>
    </source>
</evidence>
<dbReference type="PANTHER" id="PTHR10293">
    <property type="entry name" value="GLUTAREDOXIN FAMILY MEMBER"/>
    <property type="match status" value="1"/>
</dbReference>
<dbReference type="GO" id="GO:0005829">
    <property type="term" value="C:cytosol"/>
    <property type="evidence" value="ECO:0007669"/>
    <property type="project" value="TreeGrafter"/>
</dbReference>
<keyword evidence="3" id="KW-0408">Iron</keyword>
<comment type="similarity">
    <text evidence="1">Belongs to the glutaredoxin family. CGFS subfamily.</text>
</comment>
<organism evidence="6 7">
    <name type="scientific">Artemisia annua</name>
    <name type="common">Sweet wormwood</name>
    <dbReference type="NCBI Taxonomy" id="35608"/>
    <lineage>
        <taxon>Eukaryota</taxon>
        <taxon>Viridiplantae</taxon>
        <taxon>Streptophyta</taxon>
        <taxon>Embryophyta</taxon>
        <taxon>Tracheophyta</taxon>
        <taxon>Spermatophyta</taxon>
        <taxon>Magnoliopsida</taxon>
        <taxon>eudicotyledons</taxon>
        <taxon>Gunneridae</taxon>
        <taxon>Pentapetalae</taxon>
        <taxon>asterids</taxon>
        <taxon>campanulids</taxon>
        <taxon>Asterales</taxon>
        <taxon>Asteraceae</taxon>
        <taxon>Asteroideae</taxon>
        <taxon>Anthemideae</taxon>
        <taxon>Artemisiinae</taxon>
        <taxon>Artemisia</taxon>
    </lineage>
</organism>
<comment type="caution">
    <text evidence="6">The sequence shown here is derived from an EMBL/GenBank/DDBJ whole genome shotgun (WGS) entry which is preliminary data.</text>
</comment>
<evidence type="ECO:0000313" key="6">
    <source>
        <dbReference type="EMBL" id="PWA40345.1"/>
    </source>
</evidence>
<dbReference type="FunFam" id="3.40.30.10:FF:000012">
    <property type="entry name" value="Monothiol glutaredoxin"/>
    <property type="match status" value="3"/>
</dbReference>
<dbReference type="InterPro" id="IPR036249">
    <property type="entry name" value="Thioredoxin-like_sf"/>
</dbReference>
<dbReference type="GO" id="GO:0046872">
    <property type="term" value="F:metal ion binding"/>
    <property type="evidence" value="ECO:0007669"/>
    <property type="project" value="UniProtKB-KW"/>
</dbReference>
<dbReference type="PANTHER" id="PTHR10293:SF73">
    <property type="entry name" value="GLUTAREDOXIN-3"/>
    <property type="match status" value="1"/>
</dbReference>
<dbReference type="InterPro" id="IPR013766">
    <property type="entry name" value="Thioredoxin_domain"/>
</dbReference>
<dbReference type="CDD" id="cd03028">
    <property type="entry name" value="GRX_PICOT_like"/>
    <property type="match status" value="3"/>
</dbReference>
<reference evidence="6 7" key="1">
    <citation type="journal article" date="2018" name="Mol. Plant">
        <title>The genome of Artemisia annua provides insight into the evolution of Asteraceae family and artemisinin biosynthesis.</title>
        <authorList>
            <person name="Shen Q."/>
            <person name="Zhang L."/>
            <person name="Liao Z."/>
            <person name="Wang S."/>
            <person name="Yan T."/>
            <person name="Shi P."/>
            <person name="Liu M."/>
            <person name="Fu X."/>
            <person name="Pan Q."/>
            <person name="Wang Y."/>
            <person name="Lv Z."/>
            <person name="Lu X."/>
            <person name="Zhang F."/>
            <person name="Jiang W."/>
            <person name="Ma Y."/>
            <person name="Chen M."/>
            <person name="Hao X."/>
            <person name="Li L."/>
            <person name="Tang Y."/>
            <person name="Lv G."/>
            <person name="Zhou Y."/>
            <person name="Sun X."/>
            <person name="Brodelius P.E."/>
            <person name="Rose J.K.C."/>
            <person name="Tang K."/>
        </authorList>
    </citation>
    <scope>NUCLEOTIDE SEQUENCE [LARGE SCALE GENOMIC DNA]</scope>
    <source>
        <strain evidence="7">cv. Huhao1</strain>
        <tissue evidence="6">Leaf</tissue>
    </source>
</reference>
<dbReference type="InterPro" id="IPR004480">
    <property type="entry name" value="Monothiol_GRX-rel"/>
</dbReference>
<feature type="domain" description="Thioredoxin" evidence="5">
    <location>
        <begin position="1"/>
        <end position="106"/>
    </location>
</feature>
<dbReference type="Proteomes" id="UP000245207">
    <property type="component" value="Unassembled WGS sequence"/>
</dbReference>